<dbReference type="Proteomes" id="UP000664701">
    <property type="component" value="Chromosome"/>
</dbReference>
<sequence>METKTNVTFKWENLTLFGFIEREYENSFLIQVNEPSKEIMDKFSGRMVISKKVCEKISE</sequence>
<keyword evidence="2" id="KW-1185">Reference proteome</keyword>
<reference evidence="1 2" key="1">
    <citation type="submission" date="2021-03" db="EMBL/GenBank/DDBJ databases">
        <authorList>
            <person name="Gilmore M.S."/>
            <person name="Schwartzman J."/>
            <person name="Van Tyne D."/>
            <person name="Martin M."/>
            <person name="Earl A.M."/>
            <person name="Manson A.L."/>
            <person name="Straub T."/>
            <person name="Salamzade R."/>
            <person name="Saavedra J."/>
            <person name="Lebreton F."/>
            <person name="Prichula J."/>
            <person name="Schaufler K."/>
            <person name="Gaca A."/>
            <person name="Sgardioli B."/>
            <person name="Wagenaar J."/>
            <person name="Strong T."/>
        </authorList>
    </citation>
    <scope>NUCLEOTIDE SEQUENCE [LARGE SCALE GENOMIC DNA]</scope>
    <source>
        <strain evidence="1 2">DIV2402</strain>
    </source>
</reference>
<proteinExistence type="predicted"/>
<accession>A0ABZ2SN57</accession>
<dbReference type="RefSeq" id="WP_207940866.1">
    <property type="nucleotide sequence ID" value="NZ_CP147251.1"/>
</dbReference>
<evidence type="ECO:0008006" key="3">
    <source>
        <dbReference type="Google" id="ProtNLM"/>
    </source>
</evidence>
<organism evidence="1 2">
    <name type="scientific">Candidatus Enterococcus lowellii</name>
    <dbReference type="NCBI Taxonomy" id="2230877"/>
    <lineage>
        <taxon>Bacteria</taxon>
        <taxon>Bacillati</taxon>
        <taxon>Bacillota</taxon>
        <taxon>Bacilli</taxon>
        <taxon>Lactobacillales</taxon>
        <taxon>Enterococcaceae</taxon>
        <taxon>Enterococcus</taxon>
    </lineage>
</organism>
<name>A0ABZ2SN57_9ENTE</name>
<evidence type="ECO:0000313" key="2">
    <source>
        <dbReference type="Proteomes" id="UP000664701"/>
    </source>
</evidence>
<evidence type="ECO:0000313" key="1">
    <source>
        <dbReference type="EMBL" id="WYJ76953.1"/>
    </source>
</evidence>
<dbReference type="EMBL" id="CP147251">
    <property type="protein sequence ID" value="WYJ76953.1"/>
    <property type="molecule type" value="Genomic_DNA"/>
</dbReference>
<gene>
    <name evidence="1" type="ORF">DOK78_001591</name>
</gene>
<reference evidence="1 2" key="2">
    <citation type="submission" date="2024-03" db="EMBL/GenBank/DDBJ databases">
        <title>The Genome Sequence of Enterococcus sp. DIV2402.</title>
        <authorList>
            <consortium name="The Broad Institute Genomics Platform"/>
            <consortium name="The Broad Institute Microbial Omics Core"/>
            <consortium name="The Broad Institute Genomic Center for Infectious Diseases"/>
            <person name="Earl A."/>
            <person name="Manson A."/>
            <person name="Gilmore M."/>
            <person name="Schwartman J."/>
            <person name="Shea T."/>
            <person name="Abouelleil A."/>
            <person name="Cao P."/>
            <person name="Chapman S."/>
            <person name="Cusick C."/>
            <person name="Young S."/>
            <person name="Neafsey D."/>
            <person name="Nusbaum C."/>
            <person name="Birren B."/>
        </authorList>
    </citation>
    <scope>NUCLEOTIDE SEQUENCE [LARGE SCALE GENOMIC DNA]</scope>
    <source>
        <strain evidence="1 2">DIV2402</strain>
    </source>
</reference>
<protein>
    <recommendedName>
        <fullName evidence="3">DUF2187 domain-containing protein</fullName>
    </recommendedName>
</protein>